<evidence type="ECO:0000313" key="5">
    <source>
        <dbReference type="Proteomes" id="UP000824136"/>
    </source>
</evidence>
<dbReference type="InterPro" id="IPR011067">
    <property type="entry name" value="Plasmid_toxin/cell-grow_inhib"/>
</dbReference>
<keyword evidence="3" id="KW-0540">Nuclease</keyword>
<protein>
    <recommendedName>
        <fullName evidence="3">mRNA interferase</fullName>
        <ecNumber evidence="3">3.1.-.-</ecNumber>
    </recommendedName>
</protein>
<sequence length="119" mass="13262">MKDTWLYRRGDIYLVDLGKHFGSEQGGCRPVLLIQNNVGNYYGPTLIVAPITSRYLKKAKQPTHFALVGVDNLVSPSVVLTEQILTIDKSRVIKYVGKISDEQMRSVDKAIKVSLGLDV</sequence>
<keyword evidence="3" id="KW-0378">Hydrolase</keyword>
<dbReference type="AlphaFoldDB" id="A0A9D1GSD2"/>
<dbReference type="PANTHER" id="PTHR33988:SF2">
    <property type="entry name" value="ENDORIBONUCLEASE MAZF"/>
    <property type="match status" value="1"/>
</dbReference>
<dbReference type="EMBL" id="DVLL01000001">
    <property type="protein sequence ID" value="HIT58112.1"/>
    <property type="molecule type" value="Genomic_DNA"/>
</dbReference>
<dbReference type="Proteomes" id="UP000824136">
    <property type="component" value="Unassembled WGS sequence"/>
</dbReference>
<dbReference type="GO" id="GO:0003677">
    <property type="term" value="F:DNA binding"/>
    <property type="evidence" value="ECO:0007669"/>
    <property type="project" value="InterPro"/>
</dbReference>
<gene>
    <name evidence="4" type="ORF">IAC39_00070</name>
</gene>
<dbReference type="Pfam" id="PF02452">
    <property type="entry name" value="PemK_toxin"/>
    <property type="match status" value="1"/>
</dbReference>
<reference evidence="4" key="1">
    <citation type="submission" date="2020-10" db="EMBL/GenBank/DDBJ databases">
        <authorList>
            <person name="Gilroy R."/>
        </authorList>
    </citation>
    <scope>NUCLEOTIDE SEQUENCE</scope>
    <source>
        <strain evidence="4">CHK33-4379</strain>
    </source>
</reference>
<dbReference type="SUPFAM" id="SSF50118">
    <property type="entry name" value="Cell growth inhibitor/plasmid maintenance toxic component"/>
    <property type="match status" value="1"/>
</dbReference>
<evidence type="ECO:0000256" key="2">
    <source>
        <dbReference type="ARBA" id="ARBA00022649"/>
    </source>
</evidence>
<keyword evidence="3" id="KW-0255">Endonuclease</keyword>
<dbReference type="InterPro" id="IPR003477">
    <property type="entry name" value="PemK-like"/>
</dbReference>
<reference evidence="4" key="2">
    <citation type="journal article" date="2021" name="PeerJ">
        <title>Extensive microbial diversity within the chicken gut microbiome revealed by metagenomics and culture.</title>
        <authorList>
            <person name="Gilroy R."/>
            <person name="Ravi A."/>
            <person name="Getino M."/>
            <person name="Pursley I."/>
            <person name="Horton D.L."/>
            <person name="Alikhan N.F."/>
            <person name="Baker D."/>
            <person name="Gharbi K."/>
            <person name="Hall N."/>
            <person name="Watson M."/>
            <person name="Adriaenssens E.M."/>
            <person name="Foster-Nyarko E."/>
            <person name="Jarju S."/>
            <person name="Secka A."/>
            <person name="Antonio M."/>
            <person name="Oren A."/>
            <person name="Chaudhuri R.R."/>
            <person name="La Ragione R."/>
            <person name="Hildebrand F."/>
            <person name="Pallen M.J."/>
        </authorList>
    </citation>
    <scope>NUCLEOTIDE SEQUENCE</scope>
    <source>
        <strain evidence="4">CHK33-4379</strain>
    </source>
</reference>
<proteinExistence type="inferred from homology"/>
<dbReference type="PANTHER" id="PTHR33988">
    <property type="entry name" value="ENDORIBONUCLEASE MAZF-RELATED"/>
    <property type="match status" value="1"/>
</dbReference>
<evidence type="ECO:0000256" key="3">
    <source>
        <dbReference type="PIRNR" id="PIRNR033490"/>
    </source>
</evidence>
<name>A0A9D1GSD2_9FIRM</name>
<comment type="function">
    <text evidence="3">Toxic component of a type II toxin-antitoxin (TA) system.</text>
</comment>
<dbReference type="Gene3D" id="2.30.30.110">
    <property type="match status" value="1"/>
</dbReference>
<dbReference type="GO" id="GO:0016787">
    <property type="term" value="F:hydrolase activity"/>
    <property type="evidence" value="ECO:0007669"/>
    <property type="project" value="UniProtKB-KW"/>
</dbReference>
<keyword evidence="2" id="KW-1277">Toxin-antitoxin system</keyword>
<dbReference type="GO" id="GO:0006402">
    <property type="term" value="P:mRNA catabolic process"/>
    <property type="evidence" value="ECO:0007669"/>
    <property type="project" value="TreeGrafter"/>
</dbReference>
<evidence type="ECO:0000313" key="4">
    <source>
        <dbReference type="EMBL" id="HIT58112.1"/>
    </source>
</evidence>
<evidence type="ECO:0000256" key="1">
    <source>
        <dbReference type="ARBA" id="ARBA00007521"/>
    </source>
</evidence>
<comment type="similarity">
    <text evidence="1 3">Belongs to the PemK/MazF family.</text>
</comment>
<dbReference type="PIRSF" id="PIRSF033490">
    <property type="entry name" value="MazF"/>
    <property type="match status" value="1"/>
</dbReference>
<accession>A0A9D1GSD2</accession>
<organism evidence="4 5">
    <name type="scientific">Candidatus Faeciplasma pullistercoris</name>
    <dbReference type="NCBI Taxonomy" id="2840800"/>
    <lineage>
        <taxon>Bacteria</taxon>
        <taxon>Bacillati</taxon>
        <taxon>Bacillota</taxon>
        <taxon>Clostridia</taxon>
        <taxon>Eubacteriales</taxon>
        <taxon>Oscillospiraceae</taxon>
        <taxon>Oscillospiraceae incertae sedis</taxon>
        <taxon>Candidatus Faeciplasma</taxon>
    </lineage>
</organism>
<dbReference type="GO" id="GO:0016075">
    <property type="term" value="P:rRNA catabolic process"/>
    <property type="evidence" value="ECO:0007669"/>
    <property type="project" value="TreeGrafter"/>
</dbReference>
<dbReference type="EC" id="3.1.-.-" evidence="3"/>
<comment type="caution">
    <text evidence="4">The sequence shown here is derived from an EMBL/GenBank/DDBJ whole genome shotgun (WGS) entry which is preliminary data.</text>
</comment>
<dbReference type="GO" id="GO:0004521">
    <property type="term" value="F:RNA endonuclease activity"/>
    <property type="evidence" value="ECO:0007669"/>
    <property type="project" value="TreeGrafter"/>
</dbReference>